<sequence>MAEVSNPAVVAPTEAAGKASSKKLGTQLPYLASPGSIKTALDRIREAAAPERVHLDFVNTILKMKGGTGAAVIPFLKKIGFVASDGSPTELYKRFRNKTSGGAAMAAAIRYGYKPLGDSREYFYKLDDKDLLNLIVEVTGAELNSSAAKQILYTLNALREYADFAAAQPGDGEVQQTSIQEGSSGGSRPGGADRSKYEGVGLRLGYTINLNLPATTDQAVFNAIFRSLKEHLLSYGE</sequence>
<dbReference type="Pfam" id="PF17278">
    <property type="entry name" value="DUF5343"/>
    <property type="match status" value="1"/>
</dbReference>
<gene>
    <name evidence="2" type="ORF">SAMN05421819_4158</name>
</gene>
<name>A0A1H6C1C5_9BACT</name>
<dbReference type="EMBL" id="FNVA01000008">
    <property type="protein sequence ID" value="SEG66779.1"/>
    <property type="molecule type" value="Genomic_DNA"/>
</dbReference>
<keyword evidence="3" id="KW-1185">Reference proteome</keyword>
<organism evidence="2 3">
    <name type="scientific">Bryocella elongata</name>
    <dbReference type="NCBI Taxonomy" id="863522"/>
    <lineage>
        <taxon>Bacteria</taxon>
        <taxon>Pseudomonadati</taxon>
        <taxon>Acidobacteriota</taxon>
        <taxon>Terriglobia</taxon>
        <taxon>Terriglobales</taxon>
        <taxon>Acidobacteriaceae</taxon>
        <taxon>Bryocella</taxon>
    </lineage>
</organism>
<evidence type="ECO:0000256" key="1">
    <source>
        <dbReference type="SAM" id="MobiDB-lite"/>
    </source>
</evidence>
<dbReference type="OrthoDB" id="5186897at2"/>
<reference evidence="2 3" key="1">
    <citation type="submission" date="2016-10" db="EMBL/GenBank/DDBJ databases">
        <authorList>
            <person name="de Groot N.N."/>
        </authorList>
    </citation>
    <scope>NUCLEOTIDE SEQUENCE [LARGE SCALE GENOMIC DNA]</scope>
    <source>
        <strain evidence="2 3">DSM 22489</strain>
    </source>
</reference>
<dbReference type="InterPro" id="IPR035235">
    <property type="entry name" value="DUF5343"/>
</dbReference>
<evidence type="ECO:0008006" key="4">
    <source>
        <dbReference type="Google" id="ProtNLM"/>
    </source>
</evidence>
<evidence type="ECO:0000313" key="2">
    <source>
        <dbReference type="EMBL" id="SEG66779.1"/>
    </source>
</evidence>
<dbReference type="RefSeq" id="WP_103934997.1">
    <property type="nucleotide sequence ID" value="NZ_FNVA01000008.1"/>
</dbReference>
<evidence type="ECO:0000313" key="3">
    <source>
        <dbReference type="Proteomes" id="UP000236728"/>
    </source>
</evidence>
<dbReference type="Proteomes" id="UP000236728">
    <property type="component" value="Unassembled WGS sequence"/>
</dbReference>
<accession>A0A1H6C1C5</accession>
<proteinExistence type="predicted"/>
<dbReference type="AlphaFoldDB" id="A0A1H6C1C5"/>
<feature type="region of interest" description="Disordered" evidence="1">
    <location>
        <begin position="170"/>
        <end position="194"/>
    </location>
</feature>
<protein>
    <recommendedName>
        <fullName evidence="4">DUF5343 domain-containing protein</fullName>
    </recommendedName>
</protein>